<dbReference type="Proteomes" id="UP000663853">
    <property type="component" value="Unassembled WGS sequence"/>
</dbReference>
<dbReference type="AlphaFoldDB" id="A0A8H2XG76"/>
<dbReference type="Pfam" id="PF25534">
    <property type="entry name" value="DUF7918"/>
    <property type="match status" value="1"/>
</dbReference>
<feature type="compositionally biased region" description="Polar residues" evidence="1">
    <location>
        <begin position="262"/>
        <end position="277"/>
    </location>
</feature>
<feature type="domain" description="DUF7918" evidence="2">
    <location>
        <begin position="15"/>
        <end position="217"/>
    </location>
</feature>
<accession>A0A8H2XG76</accession>
<evidence type="ECO:0000313" key="4">
    <source>
        <dbReference type="Proteomes" id="UP000663853"/>
    </source>
</evidence>
<reference evidence="3" key="1">
    <citation type="submission" date="2021-01" db="EMBL/GenBank/DDBJ databases">
        <authorList>
            <person name="Kaushik A."/>
        </authorList>
    </citation>
    <scope>NUCLEOTIDE SEQUENCE</scope>
    <source>
        <strain evidence="3">AG6-10EEA</strain>
    </source>
</reference>
<feature type="region of interest" description="Disordered" evidence="1">
    <location>
        <begin position="219"/>
        <end position="285"/>
    </location>
</feature>
<evidence type="ECO:0000259" key="2">
    <source>
        <dbReference type="Pfam" id="PF25534"/>
    </source>
</evidence>
<proteinExistence type="predicted"/>
<dbReference type="PANTHER" id="PTHR36223">
    <property type="entry name" value="BETA-LACTAMASE-TYPE TRANSPEPTIDASE FOLD DOMAIN CONTAINING PROTEIN"/>
    <property type="match status" value="1"/>
</dbReference>
<feature type="compositionally biased region" description="Acidic residues" evidence="1">
    <location>
        <begin position="241"/>
        <end position="252"/>
    </location>
</feature>
<gene>
    <name evidence="3" type="ORF">RDB_LOCUS15063</name>
</gene>
<protein>
    <recommendedName>
        <fullName evidence="2">DUF7918 domain-containing protein</fullName>
    </recommendedName>
</protein>
<name>A0A8H2XG76_9AGAM</name>
<organism evidence="3 4">
    <name type="scientific">Rhizoctonia solani</name>
    <dbReference type="NCBI Taxonomy" id="456999"/>
    <lineage>
        <taxon>Eukaryota</taxon>
        <taxon>Fungi</taxon>
        <taxon>Dikarya</taxon>
        <taxon>Basidiomycota</taxon>
        <taxon>Agaricomycotina</taxon>
        <taxon>Agaricomycetes</taxon>
        <taxon>Cantharellales</taxon>
        <taxon>Ceratobasidiaceae</taxon>
        <taxon>Rhizoctonia</taxon>
    </lineage>
</organism>
<sequence>MIFEKSGLSVWITDSDGDKLPEYEVQVTSYDTIQCWIPSTEGSNFEIHFEVRKNPHPIYGISTSPFLDGVEMTGNVLSRSDLRNGVCTGVHDRESTGTTTARLYEFGKRTLTDSDDCPELDSSLVESLNTIKLKFEWGRSGKSSRAKFNSPQELEVGPIHEKVAKKGHSDAAKLGKTITTIPVLKGCSFTVYEEIDPITFVFRYAPSDWLQAQGIIQLSPRPEPQGARGAQKRAHSTPDVIDVDELETDDEIQIIKHMIPAPTTSNKKQRTSGQEDTTNPKKEEN</sequence>
<dbReference type="InterPro" id="IPR057678">
    <property type="entry name" value="DUF7918"/>
</dbReference>
<evidence type="ECO:0000256" key="1">
    <source>
        <dbReference type="SAM" id="MobiDB-lite"/>
    </source>
</evidence>
<dbReference type="EMBL" id="CAJMXA010000258">
    <property type="protein sequence ID" value="CAE6423105.1"/>
    <property type="molecule type" value="Genomic_DNA"/>
</dbReference>
<dbReference type="PANTHER" id="PTHR36223:SF1">
    <property type="entry name" value="TRANSCRIPTION ELONGATION FACTOR EAF N-TERMINAL DOMAIN-CONTAINING PROTEIN"/>
    <property type="match status" value="1"/>
</dbReference>
<evidence type="ECO:0000313" key="3">
    <source>
        <dbReference type="EMBL" id="CAE6423105.1"/>
    </source>
</evidence>
<comment type="caution">
    <text evidence="3">The sequence shown here is derived from an EMBL/GenBank/DDBJ whole genome shotgun (WGS) entry which is preliminary data.</text>
</comment>